<keyword evidence="1" id="KW-0472">Membrane</keyword>
<name>B9KBG0_THENN</name>
<dbReference type="Proteomes" id="UP000000445">
    <property type="component" value="Chromosome"/>
</dbReference>
<organism evidence="2 3">
    <name type="scientific">Thermotoga neapolitana (strain ATCC 49049 / DSM 4359 / NBRC 107923 / NS-E)</name>
    <dbReference type="NCBI Taxonomy" id="309803"/>
    <lineage>
        <taxon>Bacteria</taxon>
        <taxon>Thermotogati</taxon>
        <taxon>Thermotogota</taxon>
        <taxon>Thermotogae</taxon>
        <taxon>Thermotogales</taxon>
        <taxon>Thermotogaceae</taxon>
        <taxon>Thermotoga</taxon>
    </lineage>
</organism>
<dbReference type="InterPro" id="IPR032604">
    <property type="entry name" value="DUF4897"/>
</dbReference>
<evidence type="ECO:0000313" key="3">
    <source>
        <dbReference type="Proteomes" id="UP000000445"/>
    </source>
</evidence>
<dbReference type="AlphaFoldDB" id="B9KBG0"/>
<dbReference type="Pfam" id="PF16238">
    <property type="entry name" value="DUF4897"/>
    <property type="match status" value="1"/>
</dbReference>
<evidence type="ECO:0008006" key="4">
    <source>
        <dbReference type="Google" id="ProtNLM"/>
    </source>
</evidence>
<dbReference type="eggNOG" id="ENOG50337CQ">
    <property type="taxonomic scope" value="Bacteria"/>
</dbReference>
<feature type="transmembrane region" description="Helical" evidence="1">
    <location>
        <begin position="9"/>
        <end position="29"/>
    </location>
</feature>
<keyword evidence="3" id="KW-1185">Reference proteome</keyword>
<reference evidence="2 3" key="1">
    <citation type="journal article" date="2009" name="Biosci. Biotechnol. Biochem.">
        <title>WeGAS: a web-based microbial genome annotation system.</title>
        <authorList>
            <person name="Lee D."/>
            <person name="Seo H."/>
            <person name="Park C."/>
            <person name="Park K."/>
        </authorList>
    </citation>
    <scope>NUCLEOTIDE SEQUENCE [LARGE SCALE GENOMIC DNA]</scope>
    <source>
        <strain evidence="3">ATCC 49049 / DSM 4359 / NBRC 107923 / NS-E</strain>
    </source>
</reference>
<dbReference type="STRING" id="309803.CTN_0180"/>
<gene>
    <name evidence="2" type="ordered locus">CTN_0180</name>
</gene>
<keyword evidence="1" id="KW-0812">Transmembrane</keyword>
<dbReference type="EMBL" id="CP000916">
    <property type="protein sequence ID" value="ACM22356.1"/>
    <property type="molecule type" value="Genomic_DNA"/>
</dbReference>
<dbReference type="KEGG" id="tna:CTN_0180"/>
<protein>
    <recommendedName>
        <fullName evidence="4">DUF4897 domain-containing protein</fullName>
    </recommendedName>
</protein>
<evidence type="ECO:0000313" key="2">
    <source>
        <dbReference type="EMBL" id="ACM22356.1"/>
    </source>
</evidence>
<sequence length="204" mass="23017">MKTLSSKTIYILLVIMVVFMLVEFLFFFLGGRAPFEIVYYKSTMEYDYSGNATFTTNAKLYFKDEKKKEEYKANYASASKEGLNEYFSQVSKEVGREIIPLDYEVSVSDSGGMLEVTETTLLKGAAQLNGDVLDTSMGSLTLNVPGETEIVMKLPEDATVISIFPTPTERENNVLIWRPKEPMRFPSVIFKRVTENEGVSETAE</sequence>
<proteinExistence type="predicted"/>
<evidence type="ECO:0000256" key="1">
    <source>
        <dbReference type="SAM" id="Phobius"/>
    </source>
</evidence>
<accession>B9KBG0</accession>
<dbReference type="HOGENOM" id="CLU_117668_0_0_0"/>
<keyword evidence="1" id="KW-1133">Transmembrane helix</keyword>